<dbReference type="Proteomes" id="UP001107558">
    <property type="component" value="Chromosome 1"/>
</dbReference>
<dbReference type="EMBL" id="JADBJN010000001">
    <property type="protein sequence ID" value="KAG5681587.1"/>
    <property type="molecule type" value="Genomic_DNA"/>
</dbReference>
<evidence type="ECO:0000313" key="1">
    <source>
        <dbReference type="EMBL" id="KAG5681587.1"/>
    </source>
</evidence>
<accession>A0A9J6CIP1</accession>
<keyword evidence="2" id="KW-1185">Reference proteome</keyword>
<name>A0A9J6CIP1_POLVA</name>
<gene>
    <name evidence="1" type="ORF">PVAND_011003</name>
</gene>
<sequence>MLDKGFIMEQFTSESVLSNAKYYVDEYKKIGLNATFKYYKKVFYNEYNIISTPGLFIDIPSKFFAFEDFTDLMNISGKLPLSGKHAYFCRDKCYCATDVNEEDFICMKNIITKYEAFQCKVQTTEKNSNEFRLTKITDS</sequence>
<reference evidence="1" key="1">
    <citation type="submission" date="2021-03" db="EMBL/GenBank/DDBJ databases">
        <title>Chromosome level genome of the anhydrobiotic midge Polypedilum vanderplanki.</title>
        <authorList>
            <person name="Yoshida Y."/>
            <person name="Kikawada T."/>
            <person name="Gusev O."/>
        </authorList>
    </citation>
    <scope>NUCLEOTIDE SEQUENCE</scope>
    <source>
        <strain evidence="1">NIAS01</strain>
        <tissue evidence="1">Whole body or cell culture</tissue>
    </source>
</reference>
<comment type="caution">
    <text evidence="1">The sequence shown here is derived from an EMBL/GenBank/DDBJ whole genome shotgun (WGS) entry which is preliminary data.</text>
</comment>
<protein>
    <submittedName>
        <fullName evidence="1">Uncharacterized protein</fullName>
    </submittedName>
</protein>
<organism evidence="1 2">
    <name type="scientific">Polypedilum vanderplanki</name>
    <name type="common">Sleeping chironomid midge</name>
    <dbReference type="NCBI Taxonomy" id="319348"/>
    <lineage>
        <taxon>Eukaryota</taxon>
        <taxon>Metazoa</taxon>
        <taxon>Ecdysozoa</taxon>
        <taxon>Arthropoda</taxon>
        <taxon>Hexapoda</taxon>
        <taxon>Insecta</taxon>
        <taxon>Pterygota</taxon>
        <taxon>Neoptera</taxon>
        <taxon>Endopterygota</taxon>
        <taxon>Diptera</taxon>
        <taxon>Nematocera</taxon>
        <taxon>Chironomoidea</taxon>
        <taxon>Chironomidae</taxon>
        <taxon>Chironominae</taxon>
        <taxon>Polypedilum</taxon>
        <taxon>Polypedilum</taxon>
    </lineage>
</organism>
<proteinExistence type="predicted"/>
<dbReference type="AlphaFoldDB" id="A0A9J6CIP1"/>
<evidence type="ECO:0000313" key="2">
    <source>
        <dbReference type="Proteomes" id="UP001107558"/>
    </source>
</evidence>